<proteinExistence type="predicted"/>
<accession>A0ABU2B7K4</accession>
<comment type="caution">
    <text evidence="1">The sequence shown here is derived from an EMBL/GenBank/DDBJ whole genome shotgun (WGS) entry which is preliminary data.</text>
</comment>
<protein>
    <submittedName>
        <fullName evidence="1">Uncharacterized protein</fullName>
    </submittedName>
</protein>
<gene>
    <name evidence="1" type="ORF">J2S37_001118</name>
</gene>
<organism evidence="1 2">
    <name type="scientific">Corynebacterium felinum</name>
    <dbReference type="NCBI Taxonomy" id="131318"/>
    <lineage>
        <taxon>Bacteria</taxon>
        <taxon>Bacillati</taxon>
        <taxon>Actinomycetota</taxon>
        <taxon>Actinomycetes</taxon>
        <taxon>Mycobacteriales</taxon>
        <taxon>Corynebacteriaceae</taxon>
        <taxon>Corynebacterium</taxon>
    </lineage>
</organism>
<dbReference type="EMBL" id="JAVDYF010000001">
    <property type="protein sequence ID" value="MDR7354580.1"/>
    <property type="molecule type" value="Genomic_DNA"/>
</dbReference>
<dbReference type="RefSeq" id="WP_277104571.1">
    <property type="nucleotide sequence ID" value="NZ_BAAAJS010000003.1"/>
</dbReference>
<evidence type="ECO:0000313" key="2">
    <source>
        <dbReference type="Proteomes" id="UP001183619"/>
    </source>
</evidence>
<reference evidence="1 2" key="1">
    <citation type="submission" date="2023-07" db="EMBL/GenBank/DDBJ databases">
        <title>Sequencing the genomes of 1000 actinobacteria strains.</title>
        <authorList>
            <person name="Klenk H.-P."/>
        </authorList>
    </citation>
    <scope>NUCLEOTIDE SEQUENCE [LARGE SCALE GENOMIC DNA]</scope>
    <source>
        <strain evidence="1 2">DSM 44508</strain>
    </source>
</reference>
<name>A0ABU2B7K4_9CORY</name>
<keyword evidence="2" id="KW-1185">Reference proteome</keyword>
<dbReference type="Proteomes" id="UP001183619">
    <property type="component" value="Unassembled WGS sequence"/>
</dbReference>
<evidence type="ECO:0000313" key="1">
    <source>
        <dbReference type="EMBL" id="MDR7354580.1"/>
    </source>
</evidence>
<sequence>MLNSFKFLTQLSFKMIVVFVTIFAISIGIHTHPSRAHAQEIAKVNGTSPKGDSYTIGWELPIESSPRSGFRNRPVHEYSLETKVLPDGLQTLIHLQNSDAPKRYVFPLHLPEGSNIVAFNENSVEAFGVVHQGEIIATIQKPWAYDATGTPVATTIAIENGVLIQTVEHSPDLNFPITADPQITWGWEKPLFD</sequence>